<sequence length="182" mass="20212">MLAVYYRAFGIGEALYVGLIALGVFPLLAGGLYKSVLTDVTDHAVSEAYTLGASHAEAVWNVIVPQTLPRFLESLRLAAGLGMIFLIAAERLLADVGIVYQHDTLYDFLTAQGNVAQGLMLDRTSLAFRFFQYPACESRRELSQSERPGDERRGEERPEQQGRRADEDPHEDRPNALTQKNP</sequence>
<dbReference type="GO" id="GO:0005886">
    <property type="term" value="C:plasma membrane"/>
    <property type="evidence" value="ECO:0007669"/>
    <property type="project" value="UniProtKB-SubCell"/>
</dbReference>
<feature type="region of interest" description="Disordered" evidence="5">
    <location>
        <begin position="139"/>
        <end position="182"/>
    </location>
</feature>
<feature type="transmembrane region" description="Helical" evidence="6">
    <location>
        <begin position="14"/>
        <end position="33"/>
    </location>
</feature>
<keyword evidence="9" id="KW-1185">Reference proteome</keyword>
<dbReference type="Pfam" id="PF00528">
    <property type="entry name" value="BPD_transp_1"/>
    <property type="match status" value="1"/>
</dbReference>
<evidence type="ECO:0000313" key="9">
    <source>
        <dbReference type="Proteomes" id="UP000318741"/>
    </source>
</evidence>
<feature type="compositionally biased region" description="Basic and acidic residues" evidence="5">
    <location>
        <begin position="139"/>
        <end position="174"/>
    </location>
</feature>
<dbReference type="InterPro" id="IPR000515">
    <property type="entry name" value="MetI-like"/>
</dbReference>
<dbReference type="RefSeq" id="WP_145358505.1">
    <property type="nucleotide sequence ID" value="NZ_CP036265.1"/>
</dbReference>
<evidence type="ECO:0000313" key="8">
    <source>
        <dbReference type="EMBL" id="QDT15592.1"/>
    </source>
</evidence>
<protein>
    <submittedName>
        <fullName evidence="8">Taurine transporter subunit</fullName>
    </submittedName>
</protein>
<evidence type="ECO:0000256" key="5">
    <source>
        <dbReference type="SAM" id="MobiDB-lite"/>
    </source>
</evidence>
<dbReference type="Proteomes" id="UP000318741">
    <property type="component" value="Chromosome"/>
</dbReference>
<keyword evidence="4 6" id="KW-0472">Membrane</keyword>
<feature type="domain" description="ABC transmembrane type-1" evidence="7">
    <location>
        <begin position="14"/>
        <end position="99"/>
    </location>
</feature>
<comment type="subcellular location">
    <subcellularLocation>
        <location evidence="1">Cell membrane</location>
        <topology evidence="1">Multi-pass membrane protein</topology>
    </subcellularLocation>
</comment>
<evidence type="ECO:0000256" key="4">
    <source>
        <dbReference type="ARBA" id="ARBA00023136"/>
    </source>
</evidence>
<dbReference type="InterPro" id="IPR035906">
    <property type="entry name" value="MetI-like_sf"/>
</dbReference>
<evidence type="ECO:0000256" key="2">
    <source>
        <dbReference type="ARBA" id="ARBA00022692"/>
    </source>
</evidence>
<dbReference type="KEGG" id="acaf:CA12_16770"/>
<gene>
    <name evidence="8" type="ORF">CA12_16770</name>
</gene>
<keyword evidence="3 6" id="KW-1133">Transmembrane helix</keyword>
<organism evidence="8 9">
    <name type="scientific">Alienimonas californiensis</name>
    <dbReference type="NCBI Taxonomy" id="2527989"/>
    <lineage>
        <taxon>Bacteria</taxon>
        <taxon>Pseudomonadati</taxon>
        <taxon>Planctomycetota</taxon>
        <taxon>Planctomycetia</taxon>
        <taxon>Planctomycetales</taxon>
        <taxon>Planctomycetaceae</taxon>
        <taxon>Alienimonas</taxon>
    </lineage>
</organism>
<dbReference type="EMBL" id="CP036265">
    <property type="protein sequence ID" value="QDT15592.1"/>
    <property type="molecule type" value="Genomic_DNA"/>
</dbReference>
<evidence type="ECO:0000256" key="6">
    <source>
        <dbReference type="SAM" id="Phobius"/>
    </source>
</evidence>
<dbReference type="GO" id="GO:0055085">
    <property type="term" value="P:transmembrane transport"/>
    <property type="evidence" value="ECO:0007669"/>
    <property type="project" value="InterPro"/>
</dbReference>
<evidence type="ECO:0000256" key="3">
    <source>
        <dbReference type="ARBA" id="ARBA00022989"/>
    </source>
</evidence>
<accession>A0A517P899</accession>
<dbReference type="OrthoDB" id="258894at2"/>
<name>A0A517P899_9PLAN</name>
<reference evidence="8 9" key="1">
    <citation type="submission" date="2019-02" db="EMBL/GenBank/DDBJ databases">
        <title>Deep-cultivation of Planctomycetes and their phenomic and genomic characterization uncovers novel biology.</title>
        <authorList>
            <person name="Wiegand S."/>
            <person name="Jogler M."/>
            <person name="Boedeker C."/>
            <person name="Pinto D."/>
            <person name="Vollmers J."/>
            <person name="Rivas-Marin E."/>
            <person name="Kohn T."/>
            <person name="Peeters S.H."/>
            <person name="Heuer A."/>
            <person name="Rast P."/>
            <person name="Oberbeckmann S."/>
            <person name="Bunk B."/>
            <person name="Jeske O."/>
            <person name="Meyerdierks A."/>
            <person name="Storesund J.E."/>
            <person name="Kallscheuer N."/>
            <person name="Luecker S."/>
            <person name="Lage O.M."/>
            <person name="Pohl T."/>
            <person name="Merkel B.J."/>
            <person name="Hornburger P."/>
            <person name="Mueller R.-W."/>
            <person name="Bruemmer F."/>
            <person name="Labrenz M."/>
            <person name="Spormann A.M."/>
            <person name="Op den Camp H."/>
            <person name="Overmann J."/>
            <person name="Amann R."/>
            <person name="Jetten M.S.M."/>
            <person name="Mascher T."/>
            <person name="Medema M.H."/>
            <person name="Devos D.P."/>
            <person name="Kaster A.-K."/>
            <person name="Ovreas L."/>
            <person name="Rohde M."/>
            <person name="Galperin M.Y."/>
            <person name="Jogler C."/>
        </authorList>
    </citation>
    <scope>NUCLEOTIDE SEQUENCE [LARGE SCALE GENOMIC DNA]</scope>
    <source>
        <strain evidence="8 9">CA12</strain>
    </source>
</reference>
<dbReference type="AlphaFoldDB" id="A0A517P899"/>
<dbReference type="SUPFAM" id="SSF161098">
    <property type="entry name" value="MetI-like"/>
    <property type="match status" value="1"/>
</dbReference>
<proteinExistence type="predicted"/>
<evidence type="ECO:0000259" key="7">
    <source>
        <dbReference type="Pfam" id="PF00528"/>
    </source>
</evidence>
<keyword evidence="2 6" id="KW-0812">Transmembrane</keyword>
<evidence type="ECO:0000256" key="1">
    <source>
        <dbReference type="ARBA" id="ARBA00004651"/>
    </source>
</evidence>